<dbReference type="Proteomes" id="UP000180235">
    <property type="component" value="Chromosome"/>
</dbReference>
<accession>A0A1J0A9I0</accession>
<keyword evidence="3" id="KW-1185">Reference proteome</keyword>
<organism evidence="2 3">
    <name type="scientific">Gloeomargarita lithophora Alchichica-D10</name>
    <dbReference type="NCBI Taxonomy" id="1188229"/>
    <lineage>
        <taxon>Bacteria</taxon>
        <taxon>Bacillati</taxon>
        <taxon>Cyanobacteriota</taxon>
        <taxon>Cyanophyceae</taxon>
        <taxon>Gloeomargaritales</taxon>
        <taxon>Gloeomargaritaceae</taxon>
        <taxon>Gloeomargarita</taxon>
    </lineage>
</organism>
<feature type="region of interest" description="Disordered" evidence="1">
    <location>
        <begin position="1"/>
        <end position="21"/>
    </location>
</feature>
<keyword evidence="2" id="KW-0808">Transferase</keyword>
<dbReference type="EC" id="2.3.3.13" evidence="2"/>
<feature type="non-terminal residue" evidence="2">
    <location>
        <position position="21"/>
    </location>
</feature>
<dbReference type="EMBL" id="CP017675">
    <property type="protein sequence ID" value="APB32573.1"/>
    <property type="molecule type" value="Genomic_DNA"/>
</dbReference>
<evidence type="ECO:0000313" key="3">
    <source>
        <dbReference type="Proteomes" id="UP000180235"/>
    </source>
</evidence>
<protein>
    <submittedName>
        <fullName evidence="2">2-isopropylmalate synthase</fullName>
        <ecNumber evidence="2">2.3.3.13</ecNumber>
    </submittedName>
</protein>
<proteinExistence type="predicted"/>
<gene>
    <name evidence="2" type="primary">leuA-1</name>
    <name evidence="2" type="ORF">GlitD10_0271</name>
</gene>
<sequence>VPRCQSEYGRKIADCPSTQPS</sequence>
<dbReference type="KEGG" id="glt:GlitD10_0271.1"/>
<name>A0A1J0A9I0_9CYAN</name>
<evidence type="ECO:0000313" key="2">
    <source>
        <dbReference type="EMBL" id="APB32573.1"/>
    </source>
</evidence>
<feature type="non-terminal residue" evidence="2">
    <location>
        <position position="1"/>
    </location>
</feature>
<keyword evidence="2" id="KW-0012">Acyltransferase</keyword>
<reference evidence="2 3" key="1">
    <citation type="submission" date="2016-10" db="EMBL/GenBank/DDBJ databases">
        <title>Description of Gloeomargarita lithophora gen. nov., sp. nov., a thylakoid-bearing basal-branching cyanobacterium with intracellular carbonates, and proposal for Gloeomargaritales ord. nov.</title>
        <authorList>
            <person name="Moreira D."/>
            <person name="Tavera R."/>
            <person name="Benzerara K."/>
            <person name="Skouri-Panet F."/>
            <person name="Couradeau E."/>
            <person name="Gerard E."/>
            <person name="Loussert C."/>
            <person name="Novelo E."/>
            <person name="Zivanovic Y."/>
            <person name="Lopez-Garcia P."/>
        </authorList>
    </citation>
    <scope>NUCLEOTIDE SEQUENCE [LARGE SCALE GENOMIC DNA]</scope>
    <source>
        <strain evidence="2 3">D10</strain>
    </source>
</reference>
<dbReference type="GO" id="GO:0003852">
    <property type="term" value="F:2-isopropylmalate synthase activity"/>
    <property type="evidence" value="ECO:0007669"/>
    <property type="project" value="UniProtKB-EC"/>
</dbReference>
<dbReference type="AlphaFoldDB" id="A0A1J0A9I0"/>
<evidence type="ECO:0000256" key="1">
    <source>
        <dbReference type="SAM" id="MobiDB-lite"/>
    </source>
</evidence>